<name>A0A679J668_VARPD</name>
<dbReference type="RefSeq" id="WP_339089933.1">
    <property type="nucleotide sequence ID" value="NZ_LR743507.1"/>
</dbReference>
<keyword evidence="1" id="KW-0812">Transmembrane</keyword>
<sequence>MLTDQLFLISIAVLTLVVLLVLGMVLYFAARRSHAKPSSDPKVARIRFDSLRSSFRQAVELIEGNIASRADRYGIPWIMLLNEGDDHRQLPIEQSGVASALSTESASAAATQGISWHFFDRGVVIDIQGAYLGSPDDDDASEKPWDEFLGMCRAYRPQRPFDSVVITIPAALLLDDSTDGRLELSKRAKLAHRRLWLAQNRFAMRFAVYVLVTGAEQLEGFSAFARALPEPLRASMLGWSSPYDLSTTYQPGWVDEAVGTVVRSVSDVSAELFATDTAPQGAGPQLLLPSRIEALRGQLQLYVDELMRPSAYHEPFFFRGIYLTGDSGESAQAIATIDAERFAERFTDVDNQRDAYGRQEPAGGDLIAQLMRQPAFLRDLFEKKIFLEYGLTRPSRTQTLARPVLHRALRWTAVLFLGGWGIGLVVATWQLHRHNGTLVSALSQLQNDAHYRMRAQQRGETIPTAWYRNKALSLLAMNERLRTDGTYSFFMPGSWQPFDDLNERVIERIEREFGDIAVSTLRRELMARVSQLSGVEQDEATGEFIVGANCALPPSFRTIGDAPRKNGLLVEDQPEFGALQRYLGSAEQLDTALQAVERLRQPSTGNAEDLRVAVRYALGAELPADLSRNLRYFRQAAEGNALAIPLAPVQAALRCALDKGTAQLDARLFVNNELLVSEQALARLTPSLAGAGSFARTTASYREVIGAIKDQEDLVASGKGGWMRQPVLALGGSYDRTIARIEQNRLLGQESADAVRSRAQDAFQKFRAEFNLRFGGAQPGLVWQDKEGRFALAPERIALRDALSALLAQPFMAAARDRDLPGAGMRSMAAWDLPRLDQALAVGDVRKRYMTDGLTAFPASVRPGIEAALNAHFAQLVVDQVAEAASGAGDGPRTLMATDTQAAAYEASRQRLAKVQALLYELGAGPRAEDLRALISRDALQRLEAVDEAFNQSELYAMRGRDFQGWRGERGPMLVTFGVSDTGSLAAYLGQQFNRVETLGKLADGYIAALDGAGAGSVLAQRWQAINRDLERYRLKNPNSSLLLLEQFLGTTGAEIDRETCSAKLAGKAPATRIGDYFADRHQQIYSALLARCYELQFGDQQELWTQFSTRFNRSLAGRHPFGAATTARAFDLADPADVNDLARAFDPLARALKESRTDAGARTSAMPGAAARRFAEQFGRARDFLQPLFPTEEGATPGFDLSVDFRANTTAEIEGNKIIDWSFEVGDQVLRLRDAPRTLRWEYGMPVALVLRVAKDSPLVPRADAQQPALLTDGQTVTFRFADPWALLTLAQRQREGESLQRPDGRSQLLKFEFPLAAQSAGDTAQMPAGGRARVFLRIAASPAGKKNALIWPAAFPARAPEWSTP</sequence>
<dbReference type="PANTHER" id="PTHR36153:SF1">
    <property type="entry name" value="TYPE VI SECRETION SYSTEM COMPONENT TSSM1"/>
    <property type="match status" value="1"/>
</dbReference>
<evidence type="ECO:0000313" key="3">
    <source>
        <dbReference type="EMBL" id="CAA2103452.1"/>
    </source>
</evidence>
<reference evidence="3" key="1">
    <citation type="submission" date="2019-12" db="EMBL/GenBank/DDBJ databases">
        <authorList>
            <person name="Cremers G."/>
        </authorList>
    </citation>
    <scope>NUCLEOTIDE SEQUENCE</scope>
    <source>
        <strain evidence="3">Vvax</strain>
    </source>
</reference>
<dbReference type="EMBL" id="LR743507">
    <property type="protein sequence ID" value="CAA2103452.1"/>
    <property type="molecule type" value="Genomic_DNA"/>
</dbReference>
<protein>
    <recommendedName>
        <fullName evidence="2">Type VI secretion system component TssM1 N-terminal domain-containing protein</fullName>
    </recommendedName>
</protein>
<feature type="transmembrane region" description="Helical" evidence="1">
    <location>
        <begin position="6"/>
        <end position="29"/>
    </location>
</feature>
<dbReference type="PANTHER" id="PTHR36153">
    <property type="entry name" value="INNER MEMBRANE PROTEIN-RELATED"/>
    <property type="match status" value="1"/>
</dbReference>
<dbReference type="InterPro" id="IPR025743">
    <property type="entry name" value="TssM1_N"/>
</dbReference>
<evidence type="ECO:0000256" key="1">
    <source>
        <dbReference type="SAM" id="Phobius"/>
    </source>
</evidence>
<proteinExistence type="predicted"/>
<gene>
    <name evidence="3" type="ORF">VVAX_02268</name>
</gene>
<feature type="domain" description="Type VI secretion system component TssM1 N-terminal" evidence="2">
    <location>
        <begin position="141"/>
        <end position="411"/>
    </location>
</feature>
<keyword evidence="1" id="KW-1133">Transmembrane helix</keyword>
<dbReference type="Pfam" id="PF14331">
    <property type="entry name" value="IcmF-related_N"/>
    <property type="match status" value="1"/>
</dbReference>
<keyword evidence="1" id="KW-0472">Membrane</keyword>
<organism evidence="3">
    <name type="scientific">Variovorax paradoxus</name>
    <dbReference type="NCBI Taxonomy" id="34073"/>
    <lineage>
        <taxon>Bacteria</taxon>
        <taxon>Pseudomonadati</taxon>
        <taxon>Pseudomonadota</taxon>
        <taxon>Betaproteobacteria</taxon>
        <taxon>Burkholderiales</taxon>
        <taxon>Comamonadaceae</taxon>
        <taxon>Variovorax</taxon>
    </lineage>
</organism>
<dbReference type="InterPro" id="IPR053156">
    <property type="entry name" value="T6SS_TssM-like"/>
</dbReference>
<accession>A0A679J668</accession>
<evidence type="ECO:0000259" key="2">
    <source>
        <dbReference type="Pfam" id="PF14331"/>
    </source>
</evidence>